<dbReference type="AlphaFoldDB" id="A0A2R5ET56"/>
<evidence type="ECO:0000313" key="2">
    <source>
        <dbReference type="Proteomes" id="UP000245202"/>
    </source>
</evidence>
<name>A0A2R5ET56_9BACL</name>
<proteinExistence type="predicted"/>
<accession>A0A2R5ET56</accession>
<keyword evidence="2" id="KW-1185">Reference proteome</keyword>
<sequence length="435" mass="50413">MKRKLAWFDLLHAESDNLQDLWLTELQNVEFVENTERPHYEEDFRTATVPVLHDIKTNTNEKVPQELIDALQEKHPDSDYGSGKTYRKIGGSWYVLLDRHFLKYEAGVLTELGEMPVSVSISISEGFGGNTARDFIRQDEAWIVADTEGSRILKLNDELEIVDEVAVSTPYKLTASNGGLYVDSLGRTLRVNEDWTEVTETPSSFSSTTNVEKASLRLRLGDYQEDSETGLTWYYVDGRIYQHHIDNQTYRSFFVGYNENYPGSSHLIQMEQEMLVLMDRRVDRFDSEGNWLGRIEFPRSRPDGIYDSTSGGENTYVLDDENQMLYLVQGYRILAIDLQAGQHTEVFRQNYGDIGKLHRFNDELYFLFHSYYGNRYDVYQNGEAAREKFHTEVVKLGLDGSSVQRFYVDTFFDTMMLQEGTTEQPTFVLTSYKYQ</sequence>
<organism evidence="1 2">
    <name type="scientific">Paenibacillus agaridevorans</name>
    <dbReference type="NCBI Taxonomy" id="171404"/>
    <lineage>
        <taxon>Bacteria</taxon>
        <taxon>Bacillati</taxon>
        <taxon>Bacillota</taxon>
        <taxon>Bacilli</taxon>
        <taxon>Bacillales</taxon>
        <taxon>Paenibacillaceae</taxon>
        <taxon>Paenibacillus</taxon>
    </lineage>
</organism>
<protein>
    <submittedName>
        <fullName evidence="1">Uncharacterized protein</fullName>
    </submittedName>
</protein>
<reference evidence="1 2" key="1">
    <citation type="submission" date="2017-08" db="EMBL/GenBank/DDBJ databases">
        <title>Substantial Increase in Enzyme Production by Combined Drug-Resistance Mutations in Paenibacillus agaridevorans.</title>
        <authorList>
            <person name="Tanaka Y."/>
            <person name="Funane K."/>
            <person name="Hosaka T."/>
            <person name="Shiwa Y."/>
            <person name="Fujita N."/>
            <person name="Miyazaki T."/>
            <person name="Yoshikawa H."/>
            <person name="Murakami K."/>
            <person name="Kasahara K."/>
            <person name="Inaoka T."/>
            <person name="Hiraga Y."/>
            <person name="Ochi K."/>
        </authorList>
    </citation>
    <scope>NUCLEOTIDE SEQUENCE [LARGE SCALE GENOMIC DNA]</scope>
    <source>
        <strain evidence="1 2">T-3040</strain>
    </source>
</reference>
<comment type="caution">
    <text evidence="1">The sequence shown here is derived from an EMBL/GenBank/DDBJ whole genome shotgun (WGS) entry which is preliminary data.</text>
</comment>
<gene>
    <name evidence="1" type="ORF">PAT3040_03959</name>
</gene>
<evidence type="ECO:0000313" key="1">
    <source>
        <dbReference type="EMBL" id="GBG09315.1"/>
    </source>
</evidence>
<dbReference type="Proteomes" id="UP000245202">
    <property type="component" value="Unassembled WGS sequence"/>
</dbReference>
<dbReference type="EMBL" id="BDQX01000210">
    <property type="protein sequence ID" value="GBG09315.1"/>
    <property type="molecule type" value="Genomic_DNA"/>
</dbReference>
<dbReference type="RefSeq" id="WP_108994077.1">
    <property type="nucleotide sequence ID" value="NZ_BDQX01000210.1"/>
</dbReference>